<protein>
    <submittedName>
        <fullName evidence="1">Uncharacterized protein</fullName>
    </submittedName>
</protein>
<reference evidence="1" key="1">
    <citation type="submission" date="2021-05" db="EMBL/GenBank/DDBJ databases">
        <authorList>
            <person name="Pan Q."/>
            <person name="Jouanno E."/>
            <person name="Zahm M."/>
            <person name="Klopp C."/>
            <person name="Cabau C."/>
            <person name="Louis A."/>
            <person name="Berthelot C."/>
            <person name="Parey E."/>
            <person name="Roest Crollius H."/>
            <person name="Montfort J."/>
            <person name="Robinson-Rechavi M."/>
            <person name="Bouchez O."/>
            <person name="Lampietro C."/>
            <person name="Lopez Roques C."/>
            <person name="Donnadieu C."/>
            <person name="Postlethwait J."/>
            <person name="Bobe J."/>
            <person name="Dillon D."/>
            <person name="Chandos A."/>
            <person name="von Hippel F."/>
            <person name="Guiguen Y."/>
        </authorList>
    </citation>
    <scope>NUCLEOTIDE SEQUENCE</scope>
    <source>
        <strain evidence="1">YG-Jan2019</strain>
    </source>
</reference>
<proteinExistence type="predicted"/>
<evidence type="ECO:0000313" key="2">
    <source>
        <dbReference type="Proteomes" id="UP001157502"/>
    </source>
</evidence>
<organism evidence="1 2">
    <name type="scientific">Dallia pectoralis</name>
    <name type="common">Alaska blackfish</name>
    <dbReference type="NCBI Taxonomy" id="75939"/>
    <lineage>
        <taxon>Eukaryota</taxon>
        <taxon>Metazoa</taxon>
        <taxon>Chordata</taxon>
        <taxon>Craniata</taxon>
        <taxon>Vertebrata</taxon>
        <taxon>Euteleostomi</taxon>
        <taxon>Actinopterygii</taxon>
        <taxon>Neopterygii</taxon>
        <taxon>Teleostei</taxon>
        <taxon>Protacanthopterygii</taxon>
        <taxon>Esociformes</taxon>
        <taxon>Umbridae</taxon>
        <taxon>Dallia</taxon>
    </lineage>
</organism>
<gene>
    <name evidence="1" type="ORF">DPEC_G00050460</name>
</gene>
<keyword evidence="2" id="KW-1185">Reference proteome</keyword>
<name>A0ACC2HAZ2_DALPE</name>
<comment type="caution">
    <text evidence="1">The sequence shown here is derived from an EMBL/GenBank/DDBJ whole genome shotgun (WGS) entry which is preliminary data.</text>
</comment>
<evidence type="ECO:0000313" key="1">
    <source>
        <dbReference type="EMBL" id="KAJ8013166.1"/>
    </source>
</evidence>
<dbReference type="Proteomes" id="UP001157502">
    <property type="component" value="Chromosome 4"/>
</dbReference>
<accession>A0ACC2HAZ2</accession>
<dbReference type="EMBL" id="CM055731">
    <property type="protein sequence ID" value="KAJ8013166.1"/>
    <property type="molecule type" value="Genomic_DNA"/>
</dbReference>
<sequence length="367" mass="40339">MLASMTCRKDGINRIVLSWLFFAWLAIHFGLPTDCLNVIGDRRTVMQGEDADLNCRLSDPKEEFDQITWQKATKEDPLKHNFFVIRPNGITKDVNGLKGRAVFKGNTSVNIGSIKIINVTLLDEGIYTCIFSVSSGQVQTEMHLTVLVPPVMTVTGQVFLVGENELVLVTCIAAASKPQAEVRWITGSLSDSLRSVTNSTQHANGTSTVLSQLIGVPTRTANQKQVQCVVNQSALATERTLSYTLNIHYSPQTVNITVSSQGTYLLCVADGNPRPNYTWSSDVLPWPGSSVRPDGDTLHLLSSKLNGIYVCEASNLNGRETGSLYVHRTSESSTVCWVLFVILCLIVFAAAIYLWYLYRNGKLTCPG</sequence>